<sequence>MNNTGVLQIESQGNSIVIREGADKIRRNRMAKLYMRSNLKFSDCGDHIQVEITENVNVTMNHIKVLAKYINCDISFGEGINREMQNFRTQESLFEEFSQQARNIRDNHPQIDEFKRFEESLIKNMLNRQLYKLQMLSAYHMAFAQNACNFSVPGAGKTSVVYGAYAYLHNLPKDDPKHVNCIVIIGPLSSFGPWEIEYKECFGTEPTSMRLIGGMTTKEKSLYLHGMSHADITLTSYQSIISIKDDLLFFLSQHKAMVVLDEAHKIKNTHGGIMAASTMELASKAASRVVLTGTPAPNGYEDLYNLFHFIWPDRDVLTYNVPQLVNMSHSSEDERVDDLINKIAPFFIRVRKSDLNIPPASFEEIEVEMSDSQKSIYNAIENKFMAEIDEDMSPFLKKVRKAKFIRLMQVATNPELLNSKLTDIDDVGEDIAESEEDRDFIAGIKQFVSSEVPNKFIKAADIAEEIVKAGGKVVIWASFIRNIERMSEYLKERGIASRMLYGATPVEASDGSDEMNSLTRESIVREFNRDDSSFRVILANPFAVAESISLHKKCHNAIYIERSFNAAHFIQSKDRIHRYGLKPDVNTKYYYLISKDTIDETINKRLAEKEQRLNDIMESMPIPLFDNVLESGGIDDVKAILRDYEARAKKI</sequence>
<feature type="domain" description="Helicase ATP-binding" evidence="2">
    <location>
        <begin position="217"/>
        <end position="313"/>
    </location>
</feature>
<dbReference type="EMBL" id="LRQG01000130">
    <property type="protein sequence ID" value="KXA37917.1"/>
    <property type="molecule type" value="Genomic_DNA"/>
</dbReference>
<dbReference type="GO" id="GO:0005524">
    <property type="term" value="F:ATP binding"/>
    <property type="evidence" value="ECO:0007669"/>
    <property type="project" value="InterPro"/>
</dbReference>
<keyword evidence="5" id="KW-1185">Reference proteome</keyword>
<dbReference type="InterPro" id="IPR000330">
    <property type="entry name" value="SNF2_N"/>
</dbReference>
<protein>
    <submittedName>
        <fullName evidence="4">Protein, SNF2 family</fullName>
    </submittedName>
</protein>
<dbReference type="InterPro" id="IPR049730">
    <property type="entry name" value="SNF2/RAD54-like_C"/>
</dbReference>
<dbReference type="PROSITE" id="PS51192">
    <property type="entry name" value="HELICASE_ATP_BIND_1"/>
    <property type="match status" value="1"/>
</dbReference>
<dbReference type="STRING" id="28128.HMPREF3226_01691"/>
<dbReference type="SMART" id="SM00490">
    <property type="entry name" value="HELICc"/>
    <property type="match status" value="1"/>
</dbReference>
<evidence type="ECO:0000313" key="4">
    <source>
        <dbReference type="EMBL" id="KXA37917.1"/>
    </source>
</evidence>
<dbReference type="InterPro" id="IPR014001">
    <property type="entry name" value="Helicase_ATP-bd"/>
</dbReference>
<dbReference type="RefSeq" id="WP_060940880.1">
    <property type="nucleotide sequence ID" value="NZ_JAIHUT010000057.1"/>
</dbReference>
<evidence type="ECO:0000259" key="2">
    <source>
        <dbReference type="PROSITE" id="PS51192"/>
    </source>
</evidence>
<comment type="caution">
    <text evidence="4">The sequence shown here is derived from an EMBL/GenBank/DDBJ whole genome shotgun (WGS) entry which is preliminary data.</text>
</comment>
<gene>
    <name evidence="4" type="ORF">HMPREF3226_01691</name>
</gene>
<organism evidence="4 5">
    <name type="scientific">Prevotella corporis</name>
    <dbReference type="NCBI Taxonomy" id="28128"/>
    <lineage>
        <taxon>Bacteria</taxon>
        <taxon>Pseudomonadati</taxon>
        <taxon>Bacteroidota</taxon>
        <taxon>Bacteroidia</taxon>
        <taxon>Bacteroidales</taxon>
        <taxon>Prevotellaceae</taxon>
        <taxon>Prevotella</taxon>
    </lineage>
</organism>
<dbReference type="AlphaFoldDB" id="A0A133Q4W0"/>
<dbReference type="GO" id="GO:0016787">
    <property type="term" value="F:hydrolase activity"/>
    <property type="evidence" value="ECO:0007669"/>
    <property type="project" value="UniProtKB-KW"/>
</dbReference>
<evidence type="ECO:0000256" key="1">
    <source>
        <dbReference type="ARBA" id="ARBA00022801"/>
    </source>
</evidence>
<dbReference type="PATRIC" id="fig|28128.5.peg.1738"/>
<proteinExistence type="predicted"/>
<dbReference type="Pfam" id="PF00271">
    <property type="entry name" value="Helicase_C"/>
    <property type="match status" value="1"/>
</dbReference>
<reference evidence="5" key="1">
    <citation type="submission" date="2016-01" db="EMBL/GenBank/DDBJ databases">
        <authorList>
            <person name="Mitreva M."/>
            <person name="Pepin K.H."/>
            <person name="Mihindukulasuriya K.A."/>
            <person name="Fulton R."/>
            <person name="Fronick C."/>
            <person name="O'Laughlin M."/>
            <person name="Miner T."/>
            <person name="Herter B."/>
            <person name="Rosa B.A."/>
            <person name="Cordes M."/>
            <person name="Tomlinson C."/>
            <person name="Wollam A."/>
            <person name="Palsikar V.B."/>
            <person name="Mardis E.R."/>
            <person name="Wilson R.K."/>
        </authorList>
    </citation>
    <scope>NUCLEOTIDE SEQUENCE [LARGE SCALE GENOMIC DNA]</scope>
    <source>
        <strain evidence="5">MJR7716</strain>
    </source>
</reference>
<keyword evidence="1" id="KW-0378">Hydrolase</keyword>
<evidence type="ECO:0000259" key="3">
    <source>
        <dbReference type="PROSITE" id="PS51194"/>
    </source>
</evidence>
<dbReference type="PROSITE" id="PS51194">
    <property type="entry name" value="HELICASE_CTER"/>
    <property type="match status" value="1"/>
</dbReference>
<dbReference type="Proteomes" id="UP000070533">
    <property type="component" value="Unassembled WGS sequence"/>
</dbReference>
<dbReference type="SUPFAM" id="SSF52540">
    <property type="entry name" value="P-loop containing nucleoside triphosphate hydrolases"/>
    <property type="match status" value="2"/>
</dbReference>
<dbReference type="InterPro" id="IPR027417">
    <property type="entry name" value="P-loop_NTPase"/>
</dbReference>
<evidence type="ECO:0000313" key="5">
    <source>
        <dbReference type="Proteomes" id="UP000070533"/>
    </source>
</evidence>
<dbReference type="InterPro" id="IPR001650">
    <property type="entry name" value="Helicase_C-like"/>
</dbReference>
<dbReference type="PANTHER" id="PTHR10799">
    <property type="entry name" value="SNF2/RAD54 HELICASE FAMILY"/>
    <property type="match status" value="1"/>
</dbReference>
<name>A0A133Q4W0_9BACT</name>
<feature type="domain" description="Helicase C-terminal" evidence="3">
    <location>
        <begin position="461"/>
        <end position="628"/>
    </location>
</feature>
<dbReference type="OrthoDB" id="9760715at2"/>
<dbReference type="InterPro" id="IPR038718">
    <property type="entry name" value="SNF2-like_sf"/>
</dbReference>
<accession>A0A133Q4W0</accession>
<dbReference type="Gene3D" id="3.40.50.300">
    <property type="entry name" value="P-loop containing nucleotide triphosphate hydrolases"/>
    <property type="match status" value="1"/>
</dbReference>
<dbReference type="Gene3D" id="3.40.50.10810">
    <property type="entry name" value="Tandem AAA-ATPase domain"/>
    <property type="match status" value="1"/>
</dbReference>
<dbReference type="SMART" id="SM00487">
    <property type="entry name" value="DEXDc"/>
    <property type="match status" value="1"/>
</dbReference>
<dbReference type="CDD" id="cd18793">
    <property type="entry name" value="SF2_C_SNF"/>
    <property type="match status" value="1"/>
</dbReference>
<dbReference type="Pfam" id="PF00176">
    <property type="entry name" value="SNF2-rel_dom"/>
    <property type="match status" value="1"/>
</dbReference>